<proteinExistence type="predicted"/>
<feature type="region of interest" description="Disordered" evidence="1">
    <location>
        <begin position="68"/>
        <end position="93"/>
    </location>
</feature>
<organism evidence="2">
    <name type="scientific">Oryza barthii</name>
    <dbReference type="NCBI Taxonomy" id="65489"/>
    <lineage>
        <taxon>Eukaryota</taxon>
        <taxon>Viridiplantae</taxon>
        <taxon>Streptophyta</taxon>
        <taxon>Embryophyta</taxon>
        <taxon>Tracheophyta</taxon>
        <taxon>Spermatophyta</taxon>
        <taxon>Magnoliopsida</taxon>
        <taxon>Liliopsida</taxon>
        <taxon>Poales</taxon>
        <taxon>Poaceae</taxon>
        <taxon>BOP clade</taxon>
        <taxon>Oryzoideae</taxon>
        <taxon>Oryzeae</taxon>
        <taxon>Oryzinae</taxon>
        <taxon>Oryza</taxon>
    </lineage>
</organism>
<protein>
    <submittedName>
        <fullName evidence="2">Endoglucanase</fullName>
    </submittedName>
</protein>
<accession>A0A0D3G4H1</accession>
<dbReference type="AlphaFoldDB" id="A0A0D3G4H1"/>
<name>A0A0D3G4H1_9ORYZ</name>
<sequence length="93" mass="10749">MKRRRVCFTVAASNKESKKQVVKSQRVKVVWTSREEKRVVYGAYWSTASRWRHRAQLLAEDMTTSRQAFRVDPQHPGSDRATETAPLHIPGPL</sequence>
<dbReference type="HOGENOM" id="CLU_2403126_0_0_1"/>
<reference evidence="2" key="2">
    <citation type="submission" date="2015-03" db="UniProtKB">
        <authorList>
            <consortium name="EnsemblPlants"/>
        </authorList>
    </citation>
    <scope>IDENTIFICATION</scope>
</reference>
<keyword evidence="3" id="KW-1185">Reference proteome</keyword>
<reference evidence="2" key="1">
    <citation type="journal article" date="2009" name="Rice">
        <title>De Novo Next Generation Sequencing of Plant Genomes.</title>
        <authorList>
            <person name="Rounsley S."/>
            <person name="Marri P.R."/>
            <person name="Yu Y."/>
            <person name="He R."/>
            <person name="Sisneros N."/>
            <person name="Goicoechea J.L."/>
            <person name="Lee S.J."/>
            <person name="Angelova A."/>
            <person name="Kudrna D."/>
            <person name="Luo M."/>
            <person name="Affourtit J."/>
            <person name="Desany B."/>
            <person name="Knight J."/>
            <person name="Niazi F."/>
            <person name="Egholm M."/>
            <person name="Wing R.A."/>
        </authorList>
    </citation>
    <scope>NUCLEOTIDE SEQUENCE [LARGE SCALE GENOMIC DNA]</scope>
    <source>
        <strain evidence="2">cv. IRGC 105608</strain>
    </source>
</reference>
<dbReference type="Gramene" id="OBART05G07100.2">
    <property type="protein sequence ID" value="OBART05G07100.2"/>
    <property type="gene ID" value="OBART05G07100"/>
</dbReference>
<dbReference type="EnsemblPlants" id="OBART05G07100.2">
    <property type="protein sequence ID" value="OBART05G07100.2"/>
    <property type="gene ID" value="OBART05G07100"/>
</dbReference>
<evidence type="ECO:0000313" key="2">
    <source>
        <dbReference type="EnsemblPlants" id="OBART05G07100.2"/>
    </source>
</evidence>
<evidence type="ECO:0000256" key="1">
    <source>
        <dbReference type="SAM" id="MobiDB-lite"/>
    </source>
</evidence>
<evidence type="ECO:0000313" key="3">
    <source>
        <dbReference type="Proteomes" id="UP000026960"/>
    </source>
</evidence>
<dbReference type="Proteomes" id="UP000026960">
    <property type="component" value="Chromosome 5"/>
</dbReference>